<evidence type="ECO:0000313" key="1">
    <source>
        <dbReference type="EMBL" id="TBN56828.1"/>
    </source>
</evidence>
<dbReference type="Gene3D" id="3.40.720.10">
    <property type="entry name" value="Alkaline Phosphatase, subunit A"/>
    <property type="match status" value="1"/>
</dbReference>
<dbReference type="AlphaFoldDB" id="A0A4Q9GT72"/>
<name>A0A4Q9GT72_9MICO</name>
<dbReference type="EMBL" id="SISG01000001">
    <property type="protein sequence ID" value="TBN56828.1"/>
    <property type="molecule type" value="Genomic_DNA"/>
</dbReference>
<dbReference type="PANTHER" id="PTHR10151">
    <property type="entry name" value="ECTONUCLEOTIDE PYROPHOSPHATASE/PHOSPHODIESTERASE"/>
    <property type="match status" value="1"/>
</dbReference>
<proteinExistence type="predicted"/>
<comment type="caution">
    <text evidence="1">The sequence shown here is derived from an EMBL/GenBank/DDBJ whole genome shotgun (WGS) entry which is preliminary data.</text>
</comment>
<keyword evidence="2" id="KW-1185">Reference proteome</keyword>
<dbReference type="Pfam" id="PF01663">
    <property type="entry name" value="Phosphodiest"/>
    <property type="match status" value="1"/>
</dbReference>
<accession>A0A4Q9GT72</accession>
<protein>
    <submittedName>
        <fullName evidence="1">Alkaline phosphatase family protein</fullName>
    </submittedName>
</protein>
<sequence length="379" mass="40169">MLPALKSDRMSLADVMPSCLAAISGGDNRLGLPRADRAIVVLVDGLGAAALKARAGHARTLMAPLTKSSIIDSGFPTTTASALATLTTGTLPGQHGLVGFTVLDTVNDRLLKQLSGWDSSLDPVAWQPMPTVFETAIAAGLDAVVIAPERYRDSGFTHGVLRGAAYVGASSITDRVDEALAWAATGARGIAYLYIPELDMAGHAHGWESSEWISTLESVDAAIRTLEQSLAPGDGLLVTADHGVLDIPEHGHIHVDGTPALLDGVRFLAGEPRCLQVHFEKDALSAVRESTLAAWRAEESDRAWVATRDDAIAANWFGEVRAEVAPRIGDILVAARKDVAYYDSRLIKPGSHGMIGQHGSFSPAETKIPVLRYGAFSRI</sequence>
<gene>
    <name evidence="1" type="ORF">EYE40_05110</name>
</gene>
<dbReference type="Proteomes" id="UP000294194">
    <property type="component" value="Unassembled WGS sequence"/>
</dbReference>
<dbReference type="InterPro" id="IPR017850">
    <property type="entry name" value="Alkaline_phosphatase_core_sf"/>
</dbReference>
<dbReference type="InterPro" id="IPR002591">
    <property type="entry name" value="Phosphodiest/P_Trfase"/>
</dbReference>
<dbReference type="GO" id="GO:0016787">
    <property type="term" value="F:hydrolase activity"/>
    <property type="evidence" value="ECO:0007669"/>
    <property type="project" value="UniProtKB-ARBA"/>
</dbReference>
<reference evidence="2" key="1">
    <citation type="submission" date="2019-02" db="EMBL/GenBank/DDBJ databases">
        <title>Glaciihabitans arcticus sp. nov., a psychrotolerant bacterium isolated from polar soil.</title>
        <authorList>
            <person name="Dahal R.H."/>
        </authorList>
    </citation>
    <scope>NUCLEOTIDE SEQUENCE [LARGE SCALE GENOMIC DNA]</scope>
    <source>
        <strain evidence="2">RP-3-7</strain>
    </source>
</reference>
<evidence type="ECO:0000313" key="2">
    <source>
        <dbReference type="Proteomes" id="UP000294194"/>
    </source>
</evidence>
<organism evidence="1 2">
    <name type="scientific">Glaciihabitans arcticus</name>
    <dbReference type="NCBI Taxonomy" id="2668039"/>
    <lineage>
        <taxon>Bacteria</taxon>
        <taxon>Bacillati</taxon>
        <taxon>Actinomycetota</taxon>
        <taxon>Actinomycetes</taxon>
        <taxon>Micrococcales</taxon>
        <taxon>Microbacteriaceae</taxon>
        <taxon>Glaciihabitans</taxon>
    </lineage>
</organism>
<dbReference type="PANTHER" id="PTHR10151:SF120">
    <property type="entry name" value="BIS(5'-ADENOSYL)-TRIPHOSPHATASE"/>
    <property type="match status" value="1"/>
</dbReference>
<dbReference type="SUPFAM" id="SSF53649">
    <property type="entry name" value="Alkaline phosphatase-like"/>
    <property type="match status" value="1"/>
</dbReference>